<organism evidence="7 8">
    <name type="scientific">Phytophthora sojae (strain P6497)</name>
    <name type="common">Soybean stem and root rot agent</name>
    <name type="synonym">Phytophthora megasperma f. sp. glycines</name>
    <dbReference type="NCBI Taxonomy" id="1094619"/>
    <lineage>
        <taxon>Eukaryota</taxon>
        <taxon>Sar</taxon>
        <taxon>Stramenopiles</taxon>
        <taxon>Oomycota</taxon>
        <taxon>Peronosporomycetes</taxon>
        <taxon>Peronosporales</taxon>
        <taxon>Peronosporaceae</taxon>
        <taxon>Phytophthora</taxon>
    </lineage>
</organism>
<comment type="pathway">
    <text evidence="1">Nucleotide-sugar biosynthesis; UDP-N-acetyl-alpha-D-glucosamine biosynthesis; UDP-N-acetyl-alpha-D-glucosamine from N-acetyl-alpha-D-glucosamine 1-phosphate: step 1/1.</text>
</comment>
<dbReference type="OMA" id="YFQVDNP"/>
<dbReference type="SUPFAM" id="SSF53448">
    <property type="entry name" value="Nucleotide-diphospho-sugar transferases"/>
    <property type="match status" value="1"/>
</dbReference>
<dbReference type="KEGG" id="psoj:PHYSODRAFT_473942"/>
<evidence type="ECO:0000313" key="8">
    <source>
        <dbReference type="Proteomes" id="UP000002640"/>
    </source>
</evidence>
<dbReference type="Gene3D" id="3.90.550.10">
    <property type="entry name" value="Spore Coat Polysaccharide Biosynthesis Protein SpsA, Chain A"/>
    <property type="match status" value="1"/>
</dbReference>
<accession>G4YIG6</accession>
<evidence type="ECO:0000256" key="4">
    <source>
        <dbReference type="ARBA" id="ARBA00022679"/>
    </source>
</evidence>
<dbReference type="PANTHER" id="PTHR11952">
    <property type="entry name" value="UDP- GLUCOSE PYROPHOSPHORYLASE"/>
    <property type="match status" value="1"/>
</dbReference>
<evidence type="ECO:0000256" key="5">
    <source>
        <dbReference type="ARBA" id="ARBA00022695"/>
    </source>
</evidence>
<comment type="similarity">
    <text evidence="2">Belongs to the UDPGP type 1 family.</text>
</comment>
<evidence type="ECO:0000313" key="7">
    <source>
        <dbReference type="EMBL" id="EGZ27769.1"/>
    </source>
</evidence>
<evidence type="ECO:0000256" key="2">
    <source>
        <dbReference type="ARBA" id="ARBA00010401"/>
    </source>
</evidence>
<keyword evidence="4" id="KW-0808">Transferase</keyword>
<keyword evidence="8" id="KW-1185">Reference proteome</keyword>
<protein>
    <recommendedName>
        <fullName evidence="3">UDP-N-acetylglucosamine diphosphorylase</fullName>
        <ecNumber evidence="3">2.7.7.23</ecNumber>
    </recommendedName>
</protein>
<proteinExistence type="inferred from homology"/>
<dbReference type="InterPro" id="IPR002618">
    <property type="entry name" value="UDPGP_fam"/>
</dbReference>
<sequence>MCSNNCFIILCHPQLEALDLQLLHDIFQASTHAQTTEGGTIEPLESYDLLEQCSAEDKQRWVELGLEAVSRGQVCALVLSGGQGTRLGFAGPKGMYNIGLPSEKSLFQLFAERLLALEALAANKFPSRPRDEIQIPFYVMTSKMNHETTLGFFRENAFFGLKESQMFFFPQGTLPCFTTDGKLILENSHKLATASDGNGGIYKALESSGALAKLQARGVKYLHVFSVDNALCKAADPTFIGYCIDKQADCGSKVVWKASPDDRVGVVAKRNDRFCVIEYTEIDREMAERVDPRTGKLVFGAANICNHFYTIDFLVNVVLPNLSLEYHVAHKKIPMADDSGATYTPTSNSGIKLESFIFDVFPLSSRMAVLSVPRETEFAPVKNPPGNPVDSPDSARRMLHDEGKAWLVAAASSVSQDAGDRIEISPLVSYNGEELEAQVKALMEGPPRDVIRL</sequence>
<dbReference type="InterPro" id="IPR039741">
    <property type="entry name" value="UDP-sugar_pyrophosphorylase"/>
</dbReference>
<dbReference type="RefSeq" id="XP_009515044.1">
    <property type="nucleotide sequence ID" value="XM_009516749.1"/>
</dbReference>
<evidence type="ECO:0000256" key="3">
    <source>
        <dbReference type="ARBA" id="ARBA00012457"/>
    </source>
</evidence>
<dbReference type="GO" id="GO:0003977">
    <property type="term" value="F:UDP-N-acetylglucosamine diphosphorylase activity"/>
    <property type="evidence" value="ECO:0007669"/>
    <property type="project" value="UniProtKB-EC"/>
</dbReference>
<dbReference type="STRING" id="1094619.G4YIG6"/>
<name>G4YIG6_PHYSP</name>
<dbReference type="CDD" id="cd04193">
    <property type="entry name" value="UDPGlcNAc_PPase"/>
    <property type="match status" value="1"/>
</dbReference>
<dbReference type="PANTHER" id="PTHR11952:SF2">
    <property type="entry name" value="LD24639P"/>
    <property type="match status" value="1"/>
</dbReference>
<dbReference type="GeneID" id="20654418"/>
<comment type="catalytic activity">
    <reaction evidence="6">
        <text>N-acetyl-alpha-D-glucosamine 1-phosphate + UTP + H(+) = UDP-N-acetyl-alpha-D-glucosamine + diphosphate</text>
        <dbReference type="Rhea" id="RHEA:13509"/>
        <dbReference type="ChEBI" id="CHEBI:15378"/>
        <dbReference type="ChEBI" id="CHEBI:33019"/>
        <dbReference type="ChEBI" id="CHEBI:46398"/>
        <dbReference type="ChEBI" id="CHEBI:57705"/>
        <dbReference type="ChEBI" id="CHEBI:57776"/>
        <dbReference type="EC" id="2.7.7.23"/>
    </reaction>
</comment>
<dbReference type="Pfam" id="PF01704">
    <property type="entry name" value="UDPGP"/>
    <property type="match status" value="1"/>
</dbReference>
<reference evidence="7 8" key="1">
    <citation type="journal article" date="2006" name="Science">
        <title>Phytophthora genome sequences uncover evolutionary origins and mechanisms of pathogenesis.</title>
        <authorList>
            <person name="Tyler B.M."/>
            <person name="Tripathy S."/>
            <person name="Zhang X."/>
            <person name="Dehal P."/>
            <person name="Jiang R.H."/>
            <person name="Aerts A."/>
            <person name="Arredondo F.D."/>
            <person name="Baxter L."/>
            <person name="Bensasson D."/>
            <person name="Beynon J.L."/>
            <person name="Chapman J."/>
            <person name="Damasceno C.M."/>
            <person name="Dorrance A.E."/>
            <person name="Dou D."/>
            <person name="Dickerman A.W."/>
            <person name="Dubchak I.L."/>
            <person name="Garbelotto M."/>
            <person name="Gijzen M."/>
            <person name="Gordon S.G."/>
            <person name="Govers F."/>
            <person name="Grunwald N.J."/>
            <person name="Huang W."/>
            <person name="Ivors K.L."/>
            <person name="Jones R.W."/>
            <person name="Kamoun S."/>
            <person name="Krampis K."/>
            <person name="Lamour K.H."/>
            <person name="Lee M.K."/>
            <person name="McDonald W.H."/>
            <person name="Medina M."/>
            <person name="Meijer H.J."/>
            <person name="Nordberg E.K."/>
            <person name="Maclean D.J."/>
            <person name="Ospina-Giraldo M.D."/>
            <person name="Morris P.F."/>
            <person name="Phuntumart V."/>
            <person name="Putnam N.H."/>
            <person name="Rash S."/>
            <person name="Rose J.K."/>
            <person name="Sakihama Y."/>
            <person name="Salamov A.A."/>
            <person name="Savidor A."/>
            <person name="Scheuring C.F."/>
            <person name="Smith B.M."/>
            <person name="Sobral B.W."/>
            <person name="Terry A."/>
            <person name="Torto-Alalibo T.A."/>
            <person name="Win J."/>
            <person name="Xu Z."/>
            <person name="Zhang H."/>
            <person name="Grigoriev I.V."/>
            <person name="Rokhsar D.S."/>
            <person name="Boore J.L."/>
        </authorList>
    </citation>
    <scope>NUCLEOTIDE SEQUENCE [LARGE SCALE GENOMIC DNA]</scope>
    <source>
        <strain evidence="7 8">P6497</strain>
    </source>
</reference>
<dbReference type="EC" id="2.7.7.23" evidence="3"/>
<dbReference type="GO" id="GO:0006048">
    <property type="term" value="P:UDP-N-acetylglucosamine biosynthetic process"/>
    <property type="evidence" value="ECO:0007669"/>
    <property type="project" value="TreeGrafter"/>
</dbReference>
<dbReference type="InterPro" id="IPR029044">
    <property type="entry name" value="Nucleotide-diphossugar_trans"/>
</dbReference>
<dbReference type="Proteomes" id="UP000002640">
    <property type="component" value="Unassembled WGS sequence"/>
</dbReference>
<gene>
    <name evidence="7" type="ORF">PHYSODRAFT_473942</name>
</gene>
<dbReference type="SMR" id="G4YIG6"/>
<keyword evidence="5" id="KW-0548">Nucleotidyltransferase</keyword>
<dbReference type="EMBL" id="JH159151">
    <property type="protein sequence ID" value="EGZ27769.1"/>
    <property type="molecule type" value="Genomic_DNA"/>
</dbReference>
<dbReference type="AlphaFoldDB" id="G4YIG6"/>
<dbReference type="InParanoid" id="G4YIG6"/>
<evidence type="ECO:0000256" key="1">
    <source>
        <dbReference type="ARBA" id="ARBA00005208"/>
    </source>
</evidence>
<evidence type="ECO:0000256" key="6">
    <source>
        <dbReference type="ARBA" id="ARBA00048493"/>
    </source>
</evidence>
<dbReference type="FunCoup" id="G4YIG6">
    <property type="interactions" value="147"/>
</dbReference>